<reference evidence="2 3" key="1">
    <citation type="journal article" date="2020" name="Nature">
        <title>Six reference-quality genomes reveal evolution of bat adaptations.</title>
        <authorList>
            <person name="Jebb D."/>
            <person name="Huang Z."/>
            <person name="Pippel M."/>
            <person name="Hughes G.M."/>
            <person name="Lavrichenko K."/>
            <person name="Devanna P."/>
            <person name="Winkler S."/>
            <person name="Jermiin L.S."/>
            <person name="Skirmuntt E.C."/>
            <person name="Katzourakis A."/>
            <person name="Burkitt-Gray L."/>
            <person name="Ray D.A."/>
            <person name="Sullivan K.A.M."/>
            <person name="Roscito J.G."/>
            <person name="Kirilenko B.M."/>
            <person name="Davalos L.M."/>
            <person name="Corthals A.P."/>
            <person name="Power M.L."/>
            <person name="Jones G."/>
            <person name="Ransome R.D."/>
            <person name="Dechmann D.K.N."/>
            <person name="Locatelli A.G."/>
            <person name="Puechmaille S.J."/>
            <person name="Fedrigo O."/>
            <person name="Jarvis E.D."/>
            <person name="Hiller M."/>
            <person name="Vernes S.C."/>
            <person name="Myers E.W."/>
            <person name="Teeling E.C."/>
        </authorList>
    </citation>
    <scope>NUCLEOTIDE SEQUENCE [LARGE SCALE GENOMIC DNA]</scope>
    <source>
        <strain evidence="2">MRouAeg1</strain>
        <tissue evidence="2">Muscle</tissue>
    </source>
</reference>
<evidence type="ECO:0000313" key="2">
    <source>
        <dbReference type="EMBL" id="KAF6410529.1"/>
    </source>
</evidence>
<dbReference type="AlphaFoldDB" id="A0A7J8CIB0"/>
<organism evidence="2 3">
    <name type="scientific">Rousettus aegyptiacus</name>
    <name type="common">Egyptian fruit bat</name>
    <name type="synonym">Pteropus aegyptiacus</name>
    <dbReference type="NCBI Taxonomy" id="9407"/>
    <lineage>
        <taxon>Eukaryota</taxon>
        <taxon>Metazoa</taxon>
        <taxon>Chordata</taxon>
        <taxon>Craniata</taxon>
        <taxon>Vertebrata</taxon>
        <taxon>Euteleostomi</taxon>
        <taxon>Mammalia</taxon>
        <taxon>Eutheria</taxon>
        <taxon>Laurasiatheria</taxon>
        <taxon>Chiroptera</taxon>
        <taxon>Yinpterochiroptera</taxon>
        <taxon>Pteropodoidea</taxon>
        <taxon>Pteropodidae</taxon>
        <taxon>Rousettinae</taxon>
        <taxon>Rousettus</taxon>
    </lineage>
</organism>
<feature type="compositionally biased region" description="Basic residues" evidence="1">
    <location>
        <begin position="119"/>
        <end position="129"/>
    </location>
</feature>
<dbReference type="Proteomes" id="UP000593571">
    <property type="component" value="Unassembled WGS sequence"/>
</dbReference>
<dbReference type="EMBL" id="JACASE010000014">
    <property type="protein sequence ID" value="KAF6410529.1"/>
    <property type="molecule type" value="Genomic_DNA"/>
</dbReference>
<feature type="compositionally biased region" description="Basic and acidic residues" evidence="1">
    <location>
        <begin position="61"/>
        <end position="73"/>
    </location>
</feature>
<proteinExistence type="predicted"/>
<dbReference type="PANTHER" id="PTHR11544">
    <property type="entry name" value="COLD SHOCK DOMAIN CONTAINING PROTEINS"/>
    <property type="match status" value="1"/>
</dbReference>
<feature type="compositionally biased region" description="Basic residues" evidence="1">
    <location>
        <begin position="81"/>
        <end position="90"/>
    </location>
</feature>
<protein>
    <submittedName>
        <fullName evidence="2">Uncharacterized protein</fullName>
    </submittedName>
</protein>
<accession>A0A7J8CIB0</accession>
<name>A0A7J8CIB0_ROUAE</name>
<feature type="compositionally biased region" description="Basic and acidic residues" evidence="1">
    <location>
        <begin position="130"/>
        <end position="145"/>
    </location>
</feature>
<feature type="region of interest" description="Disordered" evidence="1">
    <location>
        <begin position="18"/>
        <end position="176"/>
    </location>
</feature>
<evidence type="ECO:0000313" key="3">
    <source>
        <dbReference type="Proteomes" id="UP000593571"/>
    </source>
</evidence>
<gene>
    <name evidence="2" type="ORF">HJG63_009057</name>
</gene>
<dbReference type="InterPro" id="IPR050181">
    <property type="entry name" value="Cold_shock_domain"/>
</dbReference>
<comment type="caution">
    <text evidence="2">The sequence shown here is derived from an EMBL/GenBank/DDBJ whole genome shotgun (WGS) entry which is preliminary data.</text>
</comment>
<evidence type="ECO:0000256" key="1">
    <source>
        <dbReference type="SAM" id="MobiDB-lite"/>
    </source>
</evidence>
<keyword evidence="3" id="KW-1185">Reference proteome</keyword>
<sequence>MTRMLRVLGIKRDWRMLPKARPNGAGATAGEGSHPTIHGRRPCGRGPQYSNPPVQEVTEGADTRGAGERDRPVKQNMYRGYRPRFRRGPSHQRQPREDSNEEDKENQGDETRGQQRPQRQYRRHFSNRRRCPECPKPQGDKETKAADPPAENSSPPPPTHTHTYTNPRLSRAGPSKSRLTISTIILFGHPTGRTEYEIPAIRNELKIGAKALSACFFVC</sequence>